<dbReference type="PANTHER" id="PTHR30303">
    <property type="entry name" value="HYDROGENASE ISOENZYMES FORMATION PROTEIN HYPE"/>
    <property type="match status" value="1"/>
</dbReference>
<dbReference type="Gene3D" id="3.90.650.10">
    <property type="entry name" value="PurM-like C-terminal domain"/>
    <property type="match status" value="1"/>
</dbReference>
<comment type="similarity">
    <text evidence="1">Belongs to the HypE family.</text>
</comment>
<evidence type="ECO:0000313" key="5">
    <source>
        <dbReference type="EMBL" id="CAA9455643.1"/>
    </source>
</evidence>
<feature type="domain" description="PurM-like N-terminal" evidence="3">
    <location>
        <begin position="60"/>
        <end position="172"/>
    </location>
</feature>
<dbReference type="PIRSF" id="PIRSF005644">
    <property type="entry name" value="Hdrgns_mtr_HypE"/>
    <property type="match status" value="1"/>
</dbReference>
<dbReference type="GO" id="GO:0051604">
    <property type="term" value="P:protein maturation"/>
    <property type="evidence" value="ECO:0007669"/>
    <property type="project" value="TreeGrafter"/>
</dbReference>
<evidence type="ECO:0000259" key="3">
    <source>
        <dbReference type="Pfam" id="PF00586"/>
    </source>
</evidence>
<evidence type="ECO:0000256" key="1">
    <source>
        <dbReference type="ARBA" id="ARBA00006243"/>
    </source>
</evidence>
<dbReference type="InterPro" id="IPR011854">
    <property type="entry name" value="HypE"/>
</dbReference>
<dbReference type="EMBL" id="CADCVI010000006">
    <property type="protein sequence ID" value="CAA9455643.1"/>
    <property type="molecule type" value="Genomic_DNA"/>
</dbReference>
<dbReference type="Pfam" id="PF02769">
    <property type="entry name" value="AIRS_C"/>
    <property type="match status" value="1"/>
</dbReference>
<protein>
    <submittedName>
        <fullName evidence="5">[NiFe] hydrogenase metallocenter assembly protein HypE</fullName>
    </submittedName>
</protein>
<dbReference type="InterPro" id="IPR036921">
    <property type="entry name" value="PurM-like_N_sf"/>
</dbReference>
<dbReference type="InterPro" id="IPR036676">
    <property type="entry name" value="PurM-like_C_sf"/>
</dbReference>
<dbReference type="Gene3D" id="3.30.1330.10">
    <property type="entry name" value="PurM-like, N-terminal domain"/>
    <property type="match status" value="1"/>
</dbReference>
<feature type="compositionally biased region" description="Basic and acidic residues" evidence="2">
    <location>
        <begin position="1"/>
        <end position="17"/>
    </location>
</feature>
<dbReference type="PANTHER" id="PTHR30303:SF0">
    <property type="entry name" value="CARBAMOYL DEHYDRATASE HYPE"/>
    <property type="match status" value="1"/>
</dbReference>
<dbReference type="InterPro" id="IPR010918">
    <property type="entry name" value="PurM-like_C_dom"/>
</dbReference>
<feature type="domain" description="PurM-like C-terminal" evidence="4">
    <location>
        <begin position="184"/>
        <end position="331"/>
    </location>
</feature>
<dbReference type="AlphaFoldDB" id="A0A6J4R0W1"/>
<dbReference type="CDD" id="cd02197">
    <property type="entry name" value="HypE"/>
    <property type="match status" value="1"/>
</dbReference>
<organism evidence="5">
    <name type="scientific">uncultured Rubrobacteraceae bacterium</name>
    <dbReference type="NCBI Taxonomy" id="349277"/>
    <lineage>
        <taxon>Bacteria</taxon>
        <taxon>Bacillati</taxon>
        <taxon>Actinomycetota</taxon>
        <taxon>Rubrobacteria</taxon>
        <taxon>Rubrobacterales</taxon>
        <taxon>Rubrobacteraceae</taxon>
        <taxon>environmental samples</taxon>
    </lineage>
</organism>
<reference evidence="5" key="1">
    <citation type="submission" date="2020-02" db="EMBL/GenBank/DDBJ databases">
        <authorList>
            <person name="Meier V. D."/>
        </authorList>
    </citation>
    <scope>NUCLEOTIDE SEQUENCE</scope>
    <source>
        <strain evidence="5">AVDCRST_MAG25</strain>
    </source>
</reference>
<dbReference type="Pfam" id="PF00586">
    <property type="entry name" value="AIRS"/>
    <property type="match status" value="1"/>
</dbReference>
<sequence length="359" mass="37824">MTGQREQRVLDTLEQNRRRPPKFTAPRIDMSHGAGGKATHKLIEGLLLPALDNPALAPLSDAAFLPFSDARLALSTDSYVVRPLLFPGGSIGELAVNGTVNDLAVSGAAPLGLAAALIIEEGLETEVLRREVEAMARAAEGAGVYIATGDTKVVERGKGDGLYVVTTGVGIADPELSLSSASVRPGDRIICSGTLGDHGAAILIARGDLELEAEVLSDTRPLVPLVQSLKHFAGPGLRFMRDPTRGGIGTVLNELARDSGFGIVLWEEKLPIRDVVNGACEILGIDPLYVANEGKLLAVVAPELSDAAIEALRGVEGGEDAQIIGEVREEPARMVLMHTQFGGTRMIDMLVGDPLPRIC</sequence>
<dbReference type="SUPFAM" id="SSF56042">
    <property type="entry name" value="PurM C-terminal domain-like"/>
    <property type="match status" value="1"/>
</dbReference>
<evidence type="ECO:0000259" key="4">
    <source>
        <dbReference type="Pfam" id="PF02769"/>
    </source>
</evidence>
<dbReference type="NCBIfam" id="TIGR02124">
    <property type="entry name" value="hypE"/>
    <property type="match status" value="1"/>
</dbReference>
<dbReference type="InterPro" id="IPR016188">
    <property type="entry name" value="PurM-like_N"/>
</dbReference>
<name>A0A6J4R0W1_9ACTN</name>
<dbReference type="SUPFAM" id="SSF55326">
    <property type="entry name" value="PurM N-terminal domain-like"/>
    <property type="match status" value="1"/>
</dbReference>
<proteinExistence type="inferred from homology"/>
<gene>
    <name evidence="5" type="ORF">AVDCRST_MAG25-86</name>
</gene>
<accession>A0A6J4R0W1</accession>
<evidence type="ECO:0000256" key="2">
    <source>
        <dbReference type="SAM" id="MobiDB-lite"/>
    </source>
</evidence>
<feature type="region of interest" description="Disordered" evidence="2">
    <location>
        <begin position="1"/>
        <end position="34"/>
    </location>
</feature>